<proteinExistence type="inferred from homology"/>
<evidence type="ECO:0000256" key="2">
    <source>
        <dbReference type="HAMAP-Rule" id="MF_00755"/>
    </source>
</evidence>
<dbReference type="GO" id="GO:0005737">
    <property type="term" value="C:cytoplasm"/>
    <property type="evidence" value="ECO:0007669"/>
    <property type="project" value="UniProtKB-SubCell"/>
</dbReference>
<evidence type="ECO:0000313" key="4">
    <source>
        <dbReference type="Proteomes" id="UP001596296"/>
    </source>
</evidence>
<keyword evidence="4" id="KW-1185">Reference proteome</keyword>
<sequence length="159" mass="17324">MKHLPKHLRPRWRYVAVGIEAWPDATVRRREFQRALWYAAGNLLGDPGSADAVLSVLSFSFENGTGEAVVRVRHGHLEEARAAIACVSEVDGDPVGVHVRGVSGTVRACEERYMGRASRITPQRDVAFEGGDRPAVVREDAVDVSVDGGHVGATRLDLE</sequence>
<comment type="caution">
    <text evidence="3">The sequence shown here is derived from an EMBL/GenBank/DDBJ whole genome shotgun (WGS) entry which is preliminary data.</text>
</comment>
<dbReference type="InterPro" id="IPR002759">
    <property type="entry name" value="Pop5/Rpp14/Rnp2-like"/>
</dbReference>
<keyword evidence="1 2" id="KW-0819">tRNA processing</keyword>
<dbReference type="Pfam" id="PF01900">
    <property type="entry name" value="RNase_P_Rpp14"/>
    <property type="match status" value="1"/>
</dbReference>
<dbReference type="InterPro" id="IPR038085">
    <property type="entry name" value="Rnp2-like_sf"/>
</dbReference>
<keyword evidence="2" id="KW-0540">Nuclease</keyword>
<comment type="similarity">
    <text evidence="2">Belongs to the eukaryotic/archaeal RNase P protein component 2 family.</text>
</comment>
<dbReference type="GO" id="GO:0004526">
    <property type="term" value="F:ribonuclease P activity"/>
    <property type="evidence" value="ECO:0007669"/>
    <property type="project" value="UniProtKB-UniRule"/>
</dbReference>
<accession>A0ABD5UVI4</accession>
<dbReference type="EC" id="3.1.26.5" evidence="2"/>
<dbReference type="Gene3D" id="3.30.70.3250">
    <property type="entry name" value="Ribonuclease P, Pop5 subunit"/>
    <property type="match status" value="1"/>
</dbReference>
<dbReference type="AlphaFoldDB" id="A0ABD5UVI4"/>
<gene>
    <name evidence="2" type="primary">rnp2</name>
    <name evidence="3" type="ORF">ACFQE9_13050</name>
</gene>
<comment type="subcellular location">
    <subcellularLocation>
        <location evidence="2">Cytoplasm</location>
    </subcellularLocation>
</comment>
<keyword evidence="2" id="KW-0378">Hydrolase</keyword>
<evidence type="ECO:0000256" key="1">
    <source>
        <dbReference type="ARBA" id="ARBA00022694"/>
    </source>
</evidence>
<comment type="function">
    <text evidence="2">Part of ribonuclease P, a protein complex that generates mature tRNA molecules by cleaving their 5'-ends.</text>
</comment>
<dbReference type="Proteomes" id="UP001596296">
    <property type="component" value="Unassembled WGS sequence"/>
</dbReference>
<reference evidence="3 4" key="1">
    <citation type="journal article" date="2019" name="Int. J. Syst. Evol. Microbiol.">
        <title>The Global Catalogue of Microorganisms (GCM) 10K type strain sequencing project: providing services to taxonomists for standard genome sequencing and annotation.</title>
        <authorList>
            <consortium name="The Broad Institute Genomics Platform"/>
            <consortium name="The Broad Institute Genome Sequencing Center for Infectious Disease"/>
            <person name="Wu L."/>
            <person name="Ma J."/>
        </authorList>
    </citation>
    <scope>NUCLEOTIDE SEQUENCE [LARGE SCALE GENOMIC DNA]</scope>
    <source>
        <strain evidence="3 4">SKJ47</strain>
    </source>
</reference>
<comment type="subunit">
    <text evidence="2">Consists of a catalytic RNA component and at least 4-5 protein subunits.</text>
</comment>
<name>A0ABD5UVI4_9EURY</name>
<organism evidence="3 4">
    <name type="scientific">Halopenitus salinus</name>
    <dbReference type="NCBI Taxonomy" id="1198295"/>
    <lineage>
        <taxon>Archaea</taxon>
        <taxon>Methanobacteriati</taxon>
        <taxon>Methanobacteriota</taxon>
        <taxon>Stenosarchaea group</taxon>
        <taxon>Halobacteria</taxon>
        <taxon>Halobacteriales</taxon>
        <taxon>Haloferacaceae</taxon>
        <taxon>Halopenitus</taxon>
    </lineage>
</organism>
<protein>
    <recommendedName>
        <fullName evidence="2">Ribonuclease P protein component 2</fullName>
        <shortName evidence="2">RNase P component 2</shortName>
        <ecNumber evidence="2">3.1.26.5</ecNumber>
    </recommendedName>
    <alternativeName>
        <fullName evidence="2">Pop5</fullName>
    </alternativeName>
</protein>
<dbReference type="EMBL" id="JBHSXL010000009">
    <property type="protein sequence ID" value="MFC6893525.1"/>
    <property type="molecule type" value="Genomic_DNA"/>
</dbReference>
<dbReference type="GO" id="GO:0030677">
    <property type="term" value="C:ribonuclease P complex"/>
    <property type="evidence" value="ECO:0007669"/>
    <property type="project" value="UniProtKB-UniRule"/>
</dbReference>
<dbReference type="HAMAP" id="MF_00755">
    <property type="entry name" value="RNase_P_2"/>
    <property type="match status" value="1"/>
</dbReference>
<dbReference type="GO" id="GO:0001682">
    <property type="term" value="P:tRNA 5'-leader removal"/>
    <property type="evidence" value="ECO:0007669"/>
    <property type="project" value="UniProtKB-UniRule"/>
</dbReference>
<evidence type="ECO:0000313" key="3">
    <source>
        <dbReference type="EMBL" id="MFC6893525.1"/>
    </source>
</evidence>
<dbReference type="SUPFAM" id="SSF160350">
    <property type="entry name" value="Rnp2-like"/>
    <property type="match status" value="1"/>
</dbReference>
<dbReference type="RefSeq" id="WP_379745414.1">
    <property type="nucleotide sequence ID" value="NZ_JBHSVN010000001.1"/>
</dbReference>
<keyword evidence="2" id="KW-0255">Endonuclease</keyword>
<comment type="catalytic activity">
    <reaction evidence="2">
        <text>Endonucleolytic cleavage of RNA, removing 5'-extranucleotides from tRNA precursor.</text>
        <dbReference type="EC" id="3.1.26.5"/>
    </reaction>
</comment>
<keyword evidence="2" id="KW-0963">Cytoplasm</keyword>